<reference evidence="1" key="1">
    <citation type="submission" date="2021-06" db="EMBL/GenBank/DDBJ databases">
        <authorList>
            <person name="Hodson N. C."/>
            <person name="Mongue J. A."/>
            <person name="Jaron S. K."/>
        </authorList>
    </citation>
    <scope>NUCLEOTIDE SEQUENCE</scope>
</reference>
<proteinExistence type="predicted"/>
<evidence type="ECO:0000313" key="1">
    <source>
        <dbReference type="EMBL" id="CAG7722347.1"/>
    </source>
</evidence>
<dbReference type="Proteomes" id="UP000708208">
    <property type="component" value="Unassembled WGS sequence"/>
</dbReference>
<comment type="caution">
    <text evidence="1">The sequence shown here is derived from an EMBL/GenBank/DDBJ whole genome shotgun (WGS) entry which is preliminary data.</text>
</comment>
<protein>
    <submittedName>
        <fullName evidence="1">Uncharacterized protein</fullName>
    </submittedName>
</protein>
<sequence>MDFLKFRGYIIVQ</sequence>
<gene>
    <name evidence="1" type="ORF">AFUS01_LOCUS11488</name>
</gene>
<accession>A0A8J2JKY1</accession>
<keyword evidence="2" id="KW-1185">Reference proteome</keyword>
<feature type="non-terminal residue" evidence="1">
    <location>
        <position position="1"/>
    </location>
</feature>
<name>A0A8J2JKY1_9HEXA</name>
<organism evidence="1 2">
    <name type="scientific">Allacma fusca</name>
    <dbReference type="NCBI Taxonomy" id="39272"/>
    <lineage>
        <taxon>Eukaryota</taxon>
        <taxon>Metazoa</taxon>
        <taxon>Ecdysozoa</taxon>
        <taxon>Arthropoda</taxon>
        <taxon>Hexapoda</taxon>
        <taxon>Collembola</taxon>
        <taxon>Symphypleona</taxon>
        <taxon>Sminthuridae</taxon>
        <taxon>Allacma</taxon>
    </lineage>
</organism>
<evidence type="ECO:0000313" key="2">
    <source>
        <dbReference type="Proteomes" id="UP000708208"/>
    </source>
</evidence>
<dbReference type="EMBL" id="CAJVCH010088443">
    <property type="protein sequence ID" value="CAG7722347.1"/>
    <property type="molecule type" value="Genomic_DNA"/>
</dbReference>